<sequence length="316" mass="34994">MENVIETRGLTKRYGSFAALDDVGVTVRRGEVFGLVGDNGAGKSTLFKLLCGLAFPTIGEIRLFGEHSPRELERQRARIGCIIEQPGFYPHLSVERNLECCRIQKGVPGKNATDRMLEEVGLAYARDHTCKDLSMGMKQRLGLAMALIGEPEVLILDEPASGLDPSGIVEMRTLLQRLNREKGITVVLSSHHLAELEQMATVYAFLSHGRLLEQVGAEELRERCADRIEIAVSDAACYTVLLERELGCTTYQVLGDGTVSIANPRLDMEAYSGLASAHGLSILKLERRRLSLEQYYLDMKDKVDPWSWDAPEMGVA</sequence>
<dbReference type="OrthoDB" id="3177347at2"/>
<evidence type="ECO:0000313" key="6">
    <source>
        <dbReference type="EMBL" id="RDB66295.1"/>
    </source>
</evidence>
<dbReference type="PROSITE" id="PS50893">
    <property type="entry name" value="ABC_TRANSPORTER_2"/>
    <property type="match status" value="1"/>
</dbReference>
<dbReference type="InterPro" id="IPR003439">
    <property type="entry name" value="ABC_transporter-like_ATP-bd"/>
</dbReference>
<evidence type="ECO:0000256" key="3">
    <source>
        <dbReference type="ARBA" id="ARBA00022741"/>
    </source>
</evidence>
<feature type="domain" description="ABC transporter" evidence="5">
    <location>
        <begin position="5"/>
        <end position="233"/>
    </location>
</feature>
<evidence type="ECO:0000313" key="7">
    <source>
        <dbReference type="Proteomes" id="UP000254000"/>
    </source>
</evidence>
<dbReference type="SUPFAM" id="SSF52540">
    <property type="entry name" value="P-loop containing nucleoside triphosphate hydrolases"/>
    <property type="match status" value="1"/>
</dbReference>
<dbReference type="PANTHER" id="PTHR43335">
    <property type="entry name" value="ABC TRANSPORTER, ATP-BINDING PROTEIN"/>
    <property type="match status" value="1"/>
</dbReference>
<dbReference type="Proteomes" id="UP000254000">
    <property type="component" value="Unassembled WGS sequence"/>
</dbReference>
<dbReference type="Gene3D" id="3.40.50.300">
    <property type="entry name" value="P-loop containing nucleotide triphosphate hydrolases"/>
    <property type="match status" value="1"/>
</dbReference>
<evidence type="ECO:0000256" key="4">
    <source>
        <dbReference type="ARBA" id="ARBA00022840"/>
    </source>
</evidence>
<dbReference type="InterPro" id="IPR003593">
    <property type="entry name" value="AAA+_ATPase"/>
</dbReference>
<evidence type="ECO:0000256" key="1">
    <source>
        <dbReference type="ARBA" id="ARBA00005417"/>
    </source>
</evidence>
<dbReference type="GO" id="GO:0016887">
    <property type="term" value="F:ATP hydrolysis activity"/>
    <property type="evidence" value="ECO:0007669"/>
    <property type="project" value="InterPro"/>
</dbReference>
<accession>A0A369M736</accession>
<dbReference type="PANTHER" id="PTHR43335:SF8">
    <property type="entry name" value="ABC TRANSPORTER, ATP-BINDING PROTEIN"/>
    <property type="match status" value="1"/>
</dbReference>
<dbReference type="InterPro" id="IPR027417">
    <property type="entry name" value="P-loop_NTPase"/>
</dbReference>
<protein>
    <submittedName>
        <fullName evidence="6">ABC transporter ATP-binding protein</fullName>
    </submittedName>
</protein>
<name>A0A369M736_9ACTN</name>
<keyword evidence="2" id="KW-0813">Transport</keyword>
<gene>
    <name evidence="6" type="ORF">C1877_03650</name>
</gene>
<keyword evidence="4 6" id="KW-0067">ATP-binding</keyword>
<dbReference type="Pfam" id="PF00005">
    <property type="entry name" value="ABC_tran"/>
    <property type="match status" value="1"/>
</dbReference>
<dbReference type="RefSeq" id="WP_015540265.1">
    <property type="nucleotide sequence ID" value="NZ_CABMMS010000002.1"/>
</dbReference>
<proteinExistence type="inferred from homology"/>
<evidence type="ECO:0000256" key="2">
    <source>
        <dbReference type="ARBA" id="ARBA00022448"/>
    </source>
</evidence>
<dbReference type="GeneID" id="78358807"/>
<dbReference type="SMART" id="SM00382">
    <property type="entry name" value="AAA"/>
    <property type="match status" value="1"/>
</dbReference>
<reference evidence="6 7" key="1">
    <citation type="journal article" date="2018" name="Elife">
        <title>Discovery and characterization of a prevalent human gut bacterial enzyme sufficient for the inactivation of a family of plant toxins.</title>
        <authorList>
            <person name="Koppel N."/>
            <person name="Bisanz J.E."/>
            <person name="Pandelia M.E."/>
            <person name="Turnbaugh P.J."/>
            <person name="Balskus E.P."/>
        </authorList>
    </citation>
    <scope>NUCLEOTIDE SEQUENCE [LARGE SCALE GENOMIC DNA]</scope>
    <source>
        <strain evidence="6 7">3C</strain>
    </source>
</reference>
<dbReference type="AlphaFoldDB" id="A0A369M736"/>
<keyword evidence="3" id="KW-0547">Nucleotide-binding</keyword>
<comment type="similarity">
    <text evidence="1">Belongs to the ABC transporter superfamily.</text>
</comment>
<evidence type="ECO:0000259" key="5">
    <source>
        <dbReference type="PROSITE" id="PS50893"/>
    </source>
</evidence>
<dbReference type="EMBL" id="PPTS01000002">
    <property type="protein sequence ID" value="RDB66295.1"/>
    <property type="molecule type" value="Genomic_DNA"/>
</dbReference>
<dbReference type="GO" id="GO:0005524">
    <property type="term" value="F:ATP binding"/>
    <property type="evidence" value="ECO:0007669"/>
    <property type="project" value="UniProtKB-KW"/>
</dbReference>
<comment type="caution">
    <text evidence="6">The sequence shown here is derived from an EMBL/GenBank/DDBJ whole genome shotgun (WGS) entry which is preliminary data.</text>
</comment>
<keyword evidence="7" id="KW-1185">Reference proteome</keyword>
<organism evidence="6 7">
    <name type="scientific">Gordonibacter pamelaeae</name>
    <dbReference type="NCBI Taxonomy" id="471189"/>
    <lineage>
        <taxon>Bacteria</taxon>
        <taxon>Bacillati</taxon>
        <taxon>Actinomycetota</taxon>
        <taxon>Coriobacteriia</taxon>
        <taxon>Eggerthellales</taxon>
        <taxon>Eggerthellaceae</taxon>
        <taxon>Gordonibacter</taxon>
    </lineage>
</organism>